<evidence type="ECO:0000256" key="3">
    <source>
        <dbReference type="SAM" id="Phobius"/>
    </source>
</evidence>
<dbReference type="InParanoid" id="A0A667Z914"/>
<organism evidence="5 6">
    <name type="scientific">Myripristis murdjan</name>
    <name type="common">pinecone soldierfish</name>
    <dbReference type="NCBI Taxonomy" id="586833"/>
    <lineage>
        <taxon>Eukaryota</taxon>
        <taxon>Metazoa</taxon>
        <taxon>Chordata</taxon>
        <taxon>Craniata</taxon>
        <taxon>Vertebrata</taxon>
        <taxon>Euteleostomi</taxon>
        <taxon>Actinopterygii</taxon>
        <taxon>Neopterygii</taxon>
        <taxon>Teleostei</taxon>
        <taxon>Neoteleostei</taxon>
        <taxon>Acanthomorphata</taxon>
        <taxon>Holocentriformes</taxon>
        <taxon>Holocentridae</taxon>
        <taxon>Myripristis</taxon>
    </lineage>
</organism>
<feature type="transmembrane region" description="Helical" evidence="3">
    <location>
        <begin position="300"/>
        <end position="321"/>
    </location>
</feature>
<name>A0A667Z914_9TELE</name>
<protein>
    <recommendedName>
        <fullName evidence="4">DDE Tnp4 domain-containing protein</fullName>
    </recommendedName>
</protein>
<keyword evidence="3" id="KW-0812">Transmembrane</keyword>
<evidence type="ECO:0000256" key="2">
    <source>
        <dbReference type="ARBA" id="ARBA00022723"/>
    </source>
</evidence>
<evidence type="ECO:0000256" key="1">
    <source>
        <dbReference type="ARBA" id="ARBA00001968"/>
    </source>
</evidence>
<evidence type="ECO:0000313" key="5">
    <source>
        <dbReference type="Ensembl" id="ENSMMDP00005036822.1"/>
    </source>
</evidence>
<reference evidence="5" key="1">
    <citation type="submission" date="2019-06" db="EMBL/GenBank/DDBJ databases">
        <authorList>
            <consortium name="Wellcome Sanger Institute Data Sharing"/>
        </authorList>
    </citation>
    <scope>NUCLEOTIDE SEQUENCE [LARGE SCALE GENOMIC DNA]</scope>
</reference>
<keyword evidence="3" id="KW-0472">Membrane</keyword>
<feature type="domain" description="DDE Tnp4" evidence="4">
    <location>
        <begin position="126"/>
        <end position="222"/>
    </location>
</feature>
<dbReference type="InterPro" id="IPR027806">
    <property type="entry name" value="HARBI1_dom"/>
</dbReference>
<evidence type="ECO:0000259" key="4">
    <source>
        <dbReference type="Pfam" id="PF13359"/>
    </source>
</evidence>
<reference evidence="5" key="3">
    <citation type="submission" date="2025-09" db="UniProtKB">
        <authorList>
            <consortium name="Ensembl"/>
        </authorList>
    </citation>
    <scope>IDENTIFICATION</scope>
</reference>
<dbReference type="Ensembl" id="ENSMMDT00005037615.1">
    <property type="protein sequence ID" value="ENSMMDP00005036822.1"/>
    <property type="gene ID" value="ENSMMDG00005017225.1"/>
</dbReference>
<accession>A0A667Z914</accession>
<proteinExistence type="predicted"/>
<dbReference type="Pfam" id="PF13359">
    <property type="entry name" value="DDE_Tnp_4"/>
    <property type="match status" value="1"/>
</dbReference>
<evidence type="ECO:0000313" key="6">
    <source>
        <dbReference type="Proteomes" id="UP000472263"/>
    </source>
</evidence>
<dbReference type="GO" id="GO:0046872">
    <property type="term" value="F:metal ion binding"/>
    <property type="evidence" value="ECO:0007669"/>
    <property type="project" value="UniProtKB-KW"/>
</dbReference>
<sequence>GRRISLFDLTETKIIHRYRLPGQIILALLDDIKNDIEPATLRSHVINGIVKLLSIIQVLACGTFQTPVAGASGLSQPSINWAVWNVPAITHRVVTCIRFPQNRWEAGGTKQKLFNVSSFPNVVCAIDCSHVPPVPPWDNGNVFKNREITFSINILLRFNANNIIMNMVTKFPEPVHDSYNFRNRNIYRMVQNMDDSPWLLGDSGYQMQPWMMTPVCNPTNDGEVAHNQEQIKPWDSVLCILPTVCQIRVVCCILHNIAMRASLRPEEHGDDQDSQQDEEEPPAQCLIYENLRETLIGFDYFYVMIFVIIIINVVVYYHVFYSYHATIMALM</sequence>
<keyword evidence="6" id="KW-1185">Reference proteome</keyword>
<keyword evidence="2" id="KW-0479">Metal-binding</keyword>
<dbReference type="AlphaFoldDB" id="A0A667Z914"/>
<comment type="cofactor">
    <cofactor evidence="1">
        <name>a divalent metal cation</name>
        <dbReference type="ChEBI" id="CHEBI:60240"/>
    </cofactor>
</comment>
<dbReference type="GeneTree" id="ENSGT00940000154348"/>
<keyword evidence="3" id="KW-1133">Transmembrane helix</keyword>
<dbReference type="Proteomes" id="UP000472263">
    <property type="component" value="Chromosome 23"/>
</dbReference>
<reference evidence="5" key="2">
    <citation type="submission" date="2025-08" db="UniProtKB">
        <authorList>
            <consortium name="Ensembl"/>
        </authorList>
    </citation>
    <scope>IDENTIFICATION</scope>
</reference>